<dbReference type="PANTHER" id="PTHR43833">
    <property type="entry name" value="POTASSIUM CHANNEL PROTEIN 2-RELATED-RELATED"/>
    <property type="match status" value="1"/>
</dbReference>
<comment type="caution">
    <text evidence="2">The sequence shown here is derived from an EMBL/GenBank/DDBJ whole genome shotgun (WGS) entry which is preliminary data.</text>
</comment>
<organism evidence="2 3">
    <name type="scientific">Nostocoides jenkinsii Ben 74</name>
    <dbReference type="NCBI Taxonomy" id="1193518"/>
    <lineage>
        <taxon>Bacteria</taxon>
        <taxon>Bacillati</taxon>
        <taxon>Actinomycetota</taxon>
        <taxon>Actinomycetes</taxon>
        <taxon>Micrococcales</taxon>
        <taxon>Intrasporangiaceae</taxon>
        <taxon>Nostocoides</taxon>
    </lineage>
</organism>
<dbReference type="GO" id="GO:0008324">
    <property type="term" value="F:monoatomic cation transmembrane transporter activity"/>
    <property type="evidence" value="ECO:0007669"/>
    <property type="project" value="InterPro"/>
</dbReference>
<protein>
    <submittedName>
        <fullName evidence="2">Potassium uptake protein</fullName>
    </submittedName>
</protein>
<dbReference type="GO" id="GO:0006813">
    <property type="term" value="P:potassium ion transport"/>
    <property type="evidence" value="ECO:0007669"/>
    <property type="project" value="InterPro"/>
</dbReference>
<dbReference type="Gene3D" id="3.40.50.720">
    <property type="entry name" value="NAD(P)-binding Rossmann-like Domain"/>
    <property type="match status" value="1"/>
</dbReference>
<reference evidence="2 3" key="1">
    <citation type="journal article" date="2013" name="ISME J.">
        <title>A metabolic model for members of the genus Tetrasphaera involved in enhanced biological phosphorus removal.</title>
        <authorList>
            <person name="Kristiansen R."/>
            <person name="Nguyen H.T.T."/>
            <person name="Saunders A.M."/>
            <person name="Nielsen J.L."/>
            <person name="Wimmer R."/>
            <person name="Le V.Q."/>
            <person name="McIlroy S.J."/>
            <person name="Petrovski S."/>
            <person name="Seviour R.J."/>
            <person name="Calteau A."/>
            <person name="Nielsen K.L."/>
            <person name="Nielsen P.H."/>
        </authorList>
    </citation>
    <scope>NUCLEOTIDE SEQUENCE [LARGE SCALE GENOMIC DNA]</scope>
    <source>
        <strain evidence="2 3">Ben 74</strain>
    </source>
</reference>
<dbReference type="SUPFAM" id="SSF51735">
    <property type="entry name" value="NAD(P)-binding Rossmann-fold domains"/>
    <property type="match status" value="1"/>
</dbReference>
<dbReference type="InterPro" id="IPR036291">
    <property type="entry name" value="NAD(P)-bd_dom_sf"/>
</dbReference>
<dbReference type="InterPro" id="IPR036721">
    <property type="entry name" value="RCK_C_sf"/>
</dbReference>
<dbReference type="Proteomes" id="UP000035720">
    <property type="component" value="Unassembled WGS sequence"/>
</dbReference>
<gene>
    <name evidence="2" type="ORF">BN13_660011</name>
</gene>
<proteinExistence type="predicted"/>
<feature type="domain" description="RCK C-terminal" evidence="1">
    <location>
        <begin position="137"/>
        <end position="219"/>
    </location>
</feature>
<dbReference type="AlphaFoldDB" id="A0A077MA63"/>
<evidence type="ECO:0000259" key="1">
    <source>
        <dbReference type="PROSITE" id="PS51202"/>
    </source>
</evidence>
<evidence type="ECO:0000313" key="2">
    <source>
        <dbReference type="EMBL" id="CCI54256.1"/>
    </source>
</evidence>
<dbReference type="EMBL" id="CAJC01000179">
    <property type="protein sequence ID" value="CCI54256.1"/>
    <property type="molecule type" value="Genomic_DNA"/>
</dbReference>
<evidence type="ECO:0000313" key="3">
    <source>
        <dbReference type="Proteomes" id="UP000035720"/>
    </source>
</evidence>
<dbReference type="SUPFAM" id="SSF116726">
    <property type="entry name" value="TrkA C-terminal domain-like"/>
    <property type="match status" value="1"/>
</dbReference>
<keyword evidence="3" id="KW-1185">Reference proteome</keyword>
<dbReference type="InterPro" id="IPR050721">
    <property type="entry name" value="Trk_Ktr_HKT_K-transport"/>
</dbReference>
<dbReference type="OrthoDB" id="9776294at2"/>
<dbReference type="Pfam" id="PF02254">
    <property type="entry name" value="TrkA_N"/>
    <property type="match status" value="1"/>
</dbReference>
<name>A0A077MA63_9MICO</name>
<dbReference type="InterPro" id="IPR006037">
    <property type="entry name" value="RCK_C"/>
</dbReference>
<dbReference type="Pfam" id="PF02080">
    <property type="entry name" value="TrkA_C"/>
    <property type="match status" value="1"/>
</dbReference>
<dbReference type="Gene3D" id="3.30.70.1450">
    <property type="entry name" value="Regulator of K+ conductance, C-terminal domain"/>
    <property type="match status" value="1"/>
</dbReference>
<accession>A0A077MA63</accession>
<dbReference type="PROSITE" id="PS51202">
    <property type="entry name" value="RCK_C"/>
    <property type="match status" value="1"/>
</dbReference>
<sequence>MPKRLATVLVVGLGRFGGAAALELNRLGHQVHAIEKDPAVAAEFTGRLRRVVVADGSRPAALDEVKAGNCDHAIVGIGFSVEASVLAVANLADAGIPTIWAKAMSPEHGRILSRIGAHRVIHPEAETGSRVAHLVGGRMLDYIEFDDGFAIVKMSPPQETIGFTLAQSDIRRKYGVTVVGVKSAGRDFVHAQPDTKVAGHDTLIVSGPTVLIERFAARP</sequence>
<dbReference type="InterPro" id="IPR003148">
    <property type="entry name" value="RCK_N"/>
</dbReference>
<dbReference type="STRING" id="1193518.BN13_660011"/>
<dbReference type="PANTHER" id="PTHR43833:SF7">
    <property type="entry name" value="KTR SYSTEM POTASSIUM UPTAKE PROTEIN C"/>
    <property type="match status" value="1"/>
</dbReference>
<dbReference type="RefSeq" id="WP_048546745.1">
    <property type="nucleotide sequence ID" value="NZ_HF571038.1"/>
</dbReference>